<organism evidence="1 2">
    <name type="scientific">Araneus ventricosus</name>
    <name type="common">Orbweaver spider</name>
    <name type="synonym">Epeira ventricosa</name>
    <dbReference type="NCBI Taxonomy" id="182803"/>
    <lineage>
        <taxon>Eukaryota</taxon>
        <taxon>Metazoa</taxon>
        <taxon>Ecdysozoa</taxon>
        <taxon>Arthropoda</taxon>
        <taxon>Chelicerata</taxon>
        <taxon>Arachnida</taxon>
        <taxon>Araneae</taxon>
        <taxon>Araneomorphae</taxon>
        <taxon>Entelegynae</taxon>
        <taxon>Araneoidea</taxon>
        <taxon>Araneidae</taxon>
        <taxon>Araneus</taxon>
    </lineage>
</organism>
<proteinExistence type="predicted"/>
<comment type="caution">
    <text evidence="1">The sequence shown here is derived from an EMBL/GenBank/DDBJ whole genome shotgun (WGS) entry which is preliminary data.</text>
</comment>
<evidence type="ECO:0000313" key="2">
    <source>
        <dbReference type="Proteomes" id="UP000499080"/>
    </source>
</evidence>
<name>A0A4Y2C2T1_ARAVE</name>
<dbReference type="Proteomes" id="UP000499080">
    <property type="component" value="Unassembled WGS sequence"/>
</dbReference>
<evidence type="ECO:0000313" key="1">
    <source>
        <dbReference type="EMBL" id="GBL97654.1"/>
    </source>
</evidence>
<reference evidence="1 2" key="1">
    <citation type="journal article" date="2019" name="Sci. Rep.">
        <title>Orb-weaving spider Araneus ventricosus genome elucidates the spidroin gene catalogue.</title>
        <authorList>
            <person name="Kono N."/>
            <person name="Nakamura H."/>
            <person name="Ohtoshi R."/>
            <person name="Moran D.A.P."/>
            <person name="Shinohara A."/>
            <person name="Yoshida Y."/>
            <person name="Fujiwara M."/>
            <person name="Mori M."/>
            <person name="Tomita M."/>
            <person name="Arakawa K."/>
        </authorList>
    </citation>
    <scope>NUCLEOTIDE SEQUENCE [LARGE SCALE GENOMIC DNA]</scope>
</reference>
<protein>
    <submittedName>
        <fullName evidence="1">Uncharacterized protein</fullName>
    </submittedName>
</protein>
<dbReference type="AlphaFoldDB" id="A0A4Y2C2T1"/>
<gene>
    <name evidence="1" type="ORF">AVEN_49156_1</name>
</gene>
<dbReference type="EMBL" id="BGPR01000131">
    <property type="protein sequence ID" value="GBL97654.1"/>
    <property type="molecule type" value="Genomic_DNA"/>
</dbReference>
<keyword evidence="2" id="KW-1185">Reference proteome</keyword>
<sequence>MKLARVFSPGLLVNIQIPFILLVYLDFRFRLSSTGCYVTWKYLAHSSISSPNGEYRENDRIFGNLRFVANIRGPGLAAARHSTLTPVKLSSQL</sequence>
<accession>A0A4Y2C2T1</accession>